<evidence type="ECO:0000313" key="6">
    <source>
        <dbReference type="Proteomes" id="UP000533080"/>
    </source>
</evidence>
<gene>
    <name evidence="5" type="ORF">HNV28_00105</name>
</gene>
<feature type="domain" description="Peptidase M14" evidence="4">
    <location>
        <begin position="29"/>
        <end position="312"/>
    </location>
</feature>
<dbReference type="Pfam" id="PF00246">
    <property type="entry name" value="Peptidase_M14"/>
    <property type="match status" value="1"/>
</dbReference>
<evidence type="ECO:0000256" key="1">
    <source>
        <dbReference type="ARBA" id="ARBA00001947"/>
    </source>
</evidence>
<dbReference type="Proteomes" id="UP000533080">
    <property type="component" value="Unassembled WGS sequence"/>
</dbReference>
<dbReference type="AlphaFoldDB" id="A0A7Y4IDB0"/>
<dbReference type="CDD" id="cd06241">
    <property type="entry name" value="M14-like"/>
    <property type="match status" value="1"/>
</dbReference>
<name>A0A7Y4IDB0_MYXXA</name>
<dbReference type="SMART" id="SM00631">
    <property type="entry name" value="Zn_pept"/>
    <property type="match status" value="1"/>
</dbReference>
<dbReference type="EMBL" id="JABFNT010000001">
    <property type="protein sequence ID" value="NOJ76775.1"/>
    <property type="molecule type" value="Genomic_DNA"/>
</dbReference>
<dbReference type="PANTHER" id="PTHR11705">
    <property type="entry name" value="PROTEASE FAMILY M14 CARBOXYPEPTIDASE A,B"/>
    <property type="match status" value="1"/>
</dbReference>
<dbReference type="GO" id="GO:0005615">
    <property type="term" value="C:extracellular space"/>
    <property type="evidence" value="ECO:0007669"/>
    <property type="project" value="TreeGrafter"/>
</dbReference>
<dbReference type="PROSITE" id="PS52035">
    <property type="entry name" value="PEPTIDASE_M14"/>
    <property type="match status" value="1"/>
</dbReference>
<reference evidence="5 6" key="1">
    <citation type="submission" date="2020-05" db="EMBL/GenBank/DDBJ databases">
        <authorList>
            <person name="Whitworth D."/>
        </authorList>
    </citation>
    <scope>NUCLEOTIDE SEQUENCE [LARGE SCALE GENOMIC DNA]</scope>
    <source>
        <strain evidence="5 6">AM005</strain>
    </source>
</reference>
<comment type="caution">
    <text evidence="3">Lacks conserved residue(s) required for the propagation of feature annotation.</text>
</comment>
<comment type="caution">
    <text evidence="5">The sequence shown here is derived from an EMBL/GenBank/DDBJ whole genome shotgun (WGS) entry which is preliminary data.</text>
</comment>
<evidence type="ECO:0000313" key="5">
    <source>
        <dbReference type="EMBL" id="NOJ76775.1"/>
    </source>
</evidence>
<evidence type="ECO:0000256" key="2">
    <source>
        <dbReference type="ARBA" id="ARBA00005988"/>
    </source>
</evidence>
<dbReference type="RefSeq" id="WP_171439348.1">
    <property type="nucleotide sequence ID" value="NZ_JABFNS010000002.1"/>
</dbReference>
<organism evidence="5 6">
    <name type="scientific">Myxococcus xanthus</name>
    <dbReference type="NCBI Taxonomy" id="34"/>
    <lineage>
        <taxon>Bacteria</taxon>
        <taxon>Pseudomonadati</taxon>
        <taxon>Myxococcota</taxon>
        <taxon>Myxococcia</taxon>
        <taxon>Myxococcales</taxon>
        <taxon>Cystobacterineae</taxon>
        <taxon>Myxococcaceae</taxon>
        <taxon>Myxococcus</taxon>
    </lineage>
</organism>
<dbReference type="GO" id="GO:0008270">
    <property type="term" value="F:zinc ion binding"/>
    <property type="evidence" value="ECO:0007669"/>
    <property type="project" value="InterPro"/>
</dbReference>
<dbReference type="SUPFAM" id="SSF53187">
    <property type="entry name" value="Zn-dependent exopeptidases"/>
    <property type="match status" value="1"/>
</dbReference>
<comment type="cofactor">
    <cofactor evidence="1">
        <name>Zn(2+)</name>
        <dbReference type="ChEBI" id="CHEBI:29105"/>
    </cofactor>
</comment>
<dbReference type="Gene3D" id="3.40.630.10">
    <property type="entry name" value="Zn peptidases"/>
    <property type="match status" value="1"/>
</dbReference>
<dbReference type="InterPro" id="IPR000834">
    <property type="entry name" value="Peptidase_M14"/>
</dbReference>
<proteinExistence type="inferred from homology"/>
<comment type="similarity">
    <text evidence="2 3">Belongs to the peptidase M14 family.</text>
</comment>
<evidence type="ECO:0000256" key="3">
    <source>
        <dbReference type="PROSITE-ProRule" id="PRU01379"/>
    </source>
</evidence>
<evidence type="ECO:0000259" key="4">
    <source>
        <dbReference type="PROSITE" id="PS52035"/>
    </source>
</evidence>
<protein>
    <submittedName>
        <fullName evidence="5">M14 family metallopeptidase</fullName>
    </submittedName>
</protein>
<accession>A0A7Y4IDB0</accession>
<sequence>MLLPTLLAMTLHQAPSSLTTVSEQSGWTRTGRYSEVESLCRAFPKAFPGKVRCDTIGTTPEGRPLLALVASADGTLTPAAAARKQRPVVFFQGGIHSGEIDGKDAGFWLLRDLLVGKEQPGILQRVTAVFVPVFNVDGHERFGPNHRPNQNGPEEMGWRATAQNLNLNRDYAKAEAPEMVALLKYLHAWDPLVYADLHATNGAKFEHDVSVGIEPQKSGPAALRELGVKLREELFTELESQQHLPVPFYPSFIEDDDPSSGFAYGVPSPRFSHAYWAAHRRFGVLVETHSWKPYAERVKATRHVVASLLRLVARDGAALRAAVKAADAADAAGKTREVVLAWKNTEQKRTIDFRGYAYERGASDVSGQTWIRYDDTKPQVWKVPYFEEIQPALTASLPAGGYLVPPAHAAWVEAKLAAHGLRSQRLSKPVASAAVERFRATEVKWSIQSVENRQTLNVKGAWAPQSQALPTGTLYVPVAQEGVELVAHLFEPTGPDSLLSWGFFNAHFEQKEYVEDYVLEPFARELLAKDASVKAEWEAKLKDPAFAKDARARLRFFYERHPARDVQLRVYPVLRIQAAPQGLAAVKPAKP</sequence>
<dbReference type="PANTHER" id="PTHR11705:SF145">
    <property type="entry name" value="PEPTIDASE M14 CARBOXYPEPTIDASE A DOMAIN-CONTAINING PROTEIN"/>
    <property type="match status" value="1"/>
</dbReference>
<dbReference type="GO" id="GO:0006508">
    <property type="term" value="P:proteolysis"/>
    <property type="evidence" value="ECO:0007669"/>
    <property type="project" value="InterPro"/>
</dbReference>
<dbReference type="GO" id="GO:0004181">
    <property type="term" value="F:metallocarboxypeptidase activity"/>
    <property type="evidence" value="ECO:0007669"/>
    <property type="project" value="InterPro"/>
</dbReference>